<feature type="signal peptide" evidence="1">
    <location>
        <begin position="1"/>
        <end position="20"/>
    </location>
</feature>
<evidence type="ECO:0000256" key="1">
    <source>
        <dbReference type="SAM" id="SignalP"/>
    </source>
</evidence>
<comment type="caution">
    <text evidence="3">The sequence shown here is derived from an EMBL/GenBank/DDBJ whole genome shotgun (WGS) entry which is preliminary data.</text>
</comment>
<feature type="chain" id="PRO_5047175329" evidence="1">
    <location>
        <begin position="21"/>
        <end position="467"/>
    </location>
</feature>
<reference evidence="3 4" key="1">
    <citation type="submission" date="2022-07" db="EMBL/GenBank/DDBJ databases">
        <title>Fecal culturing of patients with breast cancer.</title>
        <authorList>
            <person name="Teng N.M.Y."/>
            <person name="Kiu R."/>
            <person name="Evans R."/>
            <person name="Baker D.J."/>
            <person name="Zenner C."/>
            <person name="Robinson S.D."/>
            <person name="Hall L.J."/>
        </authorList>
    </citation>
    <scope>NUCLEOTIDE SEQUENCE [LARGE SCALE GENOMIC DNA]</scope>
    <source>
        <strain evidence="3 4">LH1063</strain>
    </source>
</reference>
<proteinExistence type="predicted"/>
<keyword evidence="1" id="KW-0732">Signal</keyword>
<evidence type="ECO:0000259" key="2">
    <source>
        <dbReference type="Pfam" id="PF15495"/>
    </source>
</evidence>
<dbReference type="Pfam" id="PF15495">
    <property type="entry name" value="Fimbrillin_C"/>
    <property type="match status" value="1"/>
</dbReference>
<name>A0ABT1MGZ4_9BACT</name>
<dbReference type="RefSeq" id="WP_255025561.1">
    <property type="nucleotide sequence ID" value="NZ_JANDHW010000002.1"/>
</dbReference>
<dbReference type="NCBIfam" id="NF038041">
    <property type="entry name" value="fim_Mfa1_fam"/>
    <property type="match status" value="1"/>
</dbReference>
<sequence length="467" mass="51124">MKTSKLFFLMMIAFAFFACSDDNSKNVDFGIGGTDENLPDAYASFSFKIPTNTNFRSGVSRAETDAGSDAENIVTKLHVFIYDALAPHMPTVAEFNTADGSLTKKPGSTSEWVTTKAIKVKKSDKYIFVGVNLNQSIVDYIYNLGFGAFNYNELAQSVAALSDGINGFVMFNTQYPSITSAASFYNTEAEAQAAHLPINVTRTVAKAAVFKGPAFVVHGGGTLTNLSFGWRNLNNKFYLVQKVDGGLIKDYNWDRFTNSDFTRGTDELAVNENGVVPTVFSYATENAFSYVRDNAQVDQATFVSVSGTFMPEKILQLKAGVDNPTTAADFETVDNPGTAGTTFYAVRTDDGKVNCFATDDLATTYATLAINKAAGMPPLTGPYDVGENTYTNGKCYYHIFVNANAVSPQAPYNIYRNQYYKITLNSIQALGYPSDNFDDGQLIRENVWIGADIEINPWEVVESDEDL</sequence>
<protein>
    <submittedName>
        <fullName evidence="3">Mfa1 family fimbria major subunit</fullName>
    </submittedName>
</protein>
<dbReference type="InterPro" id="IPR029140">
    <property type="entry name" value="Mfa1_C"/>
</dbReference>
<gene>
    <name evidence="3" type="ORF">NMU02_02330</name>
</gene>
<evidence type="ECO:0000313" key="3">
    <source>
        <dbReference type="EMBL" id="MCP9610928.1"/>
    </source>
</evidence>
<dbReference type="Gene3D" id="2.60.40.2580">
    <property type="match status" value="1"/>
</dbReference>
<evidence type="ECO:0000313" key="4">
    <source>
        <dbReference type="Proteomes" id="UP001205603"/>
    </source>
</evidence>
<dbReference type="InterPro" id="IPR047786">
    <property type="entry name" value="Mfa1_fim"/>
</dbReference>
<feature type="domain" description="Minor fimbrium subunit Mfa1 C-terminal" evidence="2">
    <location>
        <begin position="388"/>
        <end position="463"/>
    </location>
</feature>
<keyword evidence="4" id="KW-1185">Reference proteome</keyword>
<accession>A0ABT1MGZ4</accession>
<dbReference type="PROSITE" id="PS51257">
    <property type="entry name" value="PROKAR_LIPOPROTEIN"/>
    <property type="match status" value="1"/>
</dbReference>
<dbReference type="Proteomes" id="UP001205603">
    <property type="component" value="Unassembled WGS sequence"/>
</dbReference>
<dbReference type="Gene3D" id="2.60.40.3690">
    <property type="match status" value="1"/>
</dbReference>
<organism evidence="3 4">
    <name type="scientific">Coprobacter tertius</name>
    <dbReference type="NCBI Taxonomy" id="2944915"/>
    <lineage>
        <taxon>Bacteria</taxon>
        <taxon>Pseudomonadati</taxon>
        <taxon>Bacteroidota</taxon>
        <taxon>Bacteroidia</taxon>
        <taxon>Bacteroidales</taxon>
        <taxon>Barnesiellaceae</taxon>
        <taxon>Coprobacter</taxon>
    </lineage>
</organism>
<dbReference type="EMBL" id="JANDHW010000002">
    <property type="protein sequence ID" value="MCP9610928.1"/>
    <property type="molecule type" value="Genomic_DNA"/>
</dbReference>